<dbReference type="InterPro" id="IPR009922">
    <property type="entry name" value="DUF1457"/>
</dbReference>
<sequence length="227" mass="25668">MQHHTTQALVEYWNAIRGDRPAPRRSEIEPRDIKRLLPYVFILERQDHWSFRFRLAGTGLCNAYGTEFRRQNMLGLWQDECHTNMTHLLNDVTGSAAAGVLEYTAETGEGRQVSFEMVLLPLAQDNGALTRIIGAAVPLENPAWLGDQMLTRQWIDRIQLIDPEQMPKSTAAALAPRIARQVPPRIHAGIPSLAARRQRLNAERPYLRLIKSEVPNTGTVPGKVFES</sequence>
<dbReference type="eggNOG" id="COG5388">
    <property type="taxonomic scope" value="Bacteria"/>
</dbReference>
<dbReference type="Proteomes" id="UP000028702">
    <property type="component" value="Unassembled WGS sequence"/>
</dbReference>
<evidence type="ECO:0000313" key="1">
    <source>
        <dbReference type="EMBL" id="GAK46043.1"/>
    </source>
</evidence>
<name>A0A081BDC5_9HYPH</name>
<dbReference type="EMBL" id="BBIO01000014">
    <property type="protein sequence ID" value="GAK46043.1"/>
    <property type="molecule type" value="Genomic_DNA"/>
</dbReference>
<dbReference type="AlphaFoldDB" id="A0A081BDC5"/>
<reference evidence="1 2" key="1">
    <citation type="submission" date="2014-07" db="EMBL/GenBank/DDBJ databases">
        <title>Tepidicaulis marinum gen. nov., sp. nov., a novel marine bacterium denitrifying nitrate to nitrous oxide strictly under microaerobic conditions.</title>
        <authorList>
            <person name="Takeuchi M."/>
            <person name="Yamagishi T."/>
            <person name="Kamagata Y."/>
            <person name="Oshima K."/>
            <person name="Hattori M."/>
            <person name="Katayama T."/>
            <person name="Hanada S."/>
            <person name="Tamaki H."/>
            <person name="Marumo K."/>
            <person name="Maeda H."/>
            <person name="Nedachi M."/>
            <person name="Iwasaki W."/>
            <person name="Suwa Y."/>
            <person name="Sakata S."/>
        </authorList>
    </citation>
    <scope>NUCLEOTIDE SEQUENCE [LARGE SCALE GENOMIC DNA]</scope>
    <source>
        <strain evidence="1 2">MA2</strain>
    </source>
</reference>
<dbReference type="Pfam" id="PF07310">
    <property type="entry name" value="PAS_5"/>
    <property type="match status" value="1"/>
</dbReference>
<accession>A0A081BDC5</accession>
<dbReference type="RefSeq" id="WP_052379464.1">
    <property type="nucleotide sequence ID" value="NZ_BBIO01000014.1"/>
</dbReference>
<protein>
    <submittedName>
        <fullName evidence="1">Conserved protein</fullName>
    </submittedName>
</protein>
<proteinExistence type="predicted"/>
<comment type="caution">
    <text evidence="1">The sequence shown here is derived from an EMBL/GenBank/DDBJ whole genome shotgun (WGS) entry which is preliminary data.</text>
</comment>
<dbReference type="STRING" id="1333998.M2A_2542"/>
<evidence type="ECO:0000313" key="2">
    <source>
        <dbReference type="Proteomes" id="UP000028702"/>
    </source>
</evidence>
<keyword evidence="2" id="KW-1185">Reference proteome</keyword>
<organism evidence="1 2">
    <name type="scientific">Tepidicaulis marinus</name>
    <dbReference type="NCBI Taxonomy" id="1333998"/>
    <lineage>
        <taxon>Bacteria</taxon>
        <taxon>Pseudomonadati</taxon>
        <taxon>Pseudomonadota</taxon>
        <taxon>Alphaproteobacteria</taxon>
        <taxon>Hyphomicrobiales</taxon>
        <taxon>Parvibaculaceae</taxon>
        <taxon>Tepidicaulis</taxon>
    </lineage>
</organism>
<gene>
    <name evidence="1" type="ORF">M2A_2542</name>
</gene>